<dbReference type="GO" id="GO:0020037">
    <property type="term" value="F:heme binding"/>
    <property type="evidence" value="ECO:0007669"/>
    <property type="project" value="InterPro"/>
</dbReference>
<dbReference type="PRINTS" id="PR00463">
    <property type="entry name" value="EP450I"/>
</dbReference>
<protein>
    <recommendedName>
        <fullName evidence="12">Cytochrome P450</fullName>
    </recommendedName>
</protein>
<accession>A0A0C9V268</accession>
<dbReference type="Gene3D" id="1.10.630.10">
    <property type="entry name" value="Cytochrome P450"/>
    <property type="match status" value="1"/>
</dbReference>
<evidence type="ECO:0000256" key="7">
    <source>
        <dbReference type="ARBA" id="ARBA00023004"/>
    </source>
</evidence>
<dbReference type="GO" id="GO:0004497">
    <property type="term" value="F:monooxygenase activity"/>
    <property type="evidence" value="ECO:0007669"/>
    <property type="project" value="UniProtKB-KW"/>
</dbReference>
<comment type="similarity">
    <text evidence="3">Belongs to the cytochrome P450 family.</text>
</comment>
<evidence type="ECO:0000256" key="8">
    <source>
        <dbReference type="ARBA" id="ARBA00023033"/>
    </source>
</evidence>
<evidence type="ECO:0000256" key="1">
    <source>
        <dbReference type="ARBA" id="ARBA00001971"/>
    </source>
</evidence>
<evidence type="ECO:0000256" key="2">
    <source>
        <dbReference type="ARBA" id="ARBA00005179"/>
    </source>
</evidence>
<dbReference type="GO" id="GO:0016705">
    <property type="term" value="F:oxidoreductase activity, acting on paired donors, with incorporation or reduction of molecular oxygen"/>
    <property type="evidence" value="ECO:0007669"/>
    <property type="project" value="InterPro"/>
</dbReference>
<sequence length="386" mass="44323">MLVRILVYIELFLGLRLPPGPKPKPIIGNMLDIPNDSEWITYADWANKYGELVYANVFGTHMLWVNSRQMAYEIFEKRSSNYSDRPTTTMLSELLDVTEWDIAFQPYGTWWRRHRRDMHMSFHDRAVKAFFPVQSKHTRLLRSPDKYTEHLFHTAGAVMIEISLTLFYYLIAYGIETQPEKDPYVETAQEVVYSIIEAGTPGKFLVDIWPWMKYIPACIPGAGFQRKVARRRRRSIDLLELPFEESKKRMNDGNVDVCFVSSRLSEIESDTTMCPYDGAIIKNAAATIFAAGVDTTTNTIRAFILAMILYPEVQKKAQKEIDSVLGFQRLPEVGDIDALPSVFAIYEEALRWHPLIPSGMPHVASEDDVIQGYFIPKGTIEFGNAW</sequence>
<evidence type="ECO:0000256" key="5">
    <source>
        <dbReference type="ARBA" id="ARBA00022723"/>
    </source>
</evidence>
<evidence type="ECO:0000256" key="6">
    <source>
        <dbReference type="ARBA" id="ARBA00023002"/>
    </source>
</evidence>
<proteinExistence type="inferred from homology"/>
<dbReference type="Pfam" id="PF00067">
    <property type="entry name" value="p450"/>
    <property type="match status" value="1"/>
</dbReference>
<keyword evidence="5" id="KW-0479">Metal-binding</keyword>
<evidence type="ECO:0000313" key="11">
    <source>
        <dbReference type="Proteomes" id="UP000054279"/>
    </source>
</evidence>
<name>A0A0C9V268_SPHS4</name>
<dbReference type="GO" id="GO:0005506">
    <property type="term" value="F:iron ion binding"/>
    <property type="evidence" value="ECO:0007669"/>
    <property type="project" value="InterPro"/>
</dbReference>
<dbReference type="InterPro" id="IPR001128">
    <property type="entry name" value="Cyt_P450"/>
</dbReference>
<evidence type="ECO:0000256" key="4">
    <source>
        <dbReference type="ARBA" id="ARBA00022617"/>
    </source>
</evidence>
<comment type="pathway">
    <text evidence="2">Secondary metabolite biosynthesis.</text>
</comment>
<dbReference type="OrthoDB" id="3934656at2759"/>
<dbReference type="PANTHER" id="PTHR46300">
    <property type="entry name" value="P450, PUTATIVE (EUROFUNG)-RELATED-RELATED"/>
    <property type="match status" value="1"/>
</dbReference>
<evidence type="ECO:0000256" key="3">
    <source>
        <dbReference type="ARBA" id="ARBA00010617"/>
    </source>
</evidence>
<dbReference type="SUPFAM" id="SSF48264">
    <property type="entry name" value="Cytochrome P450"/>
    <property type="match status" value="1"/>
</dbReference>
<dbReference type="AlphaFoldDB" id="A0A0C9V268"/>
<keyword evidence="7" id="KW-0408">Iron</keyword>
<comment type="cofactor">
    <cofactor evidence="1">
        <name>heme</name>
        <dbReference type="ChEBI" id="CHEBI:30413"/>
    </cofactor>
</comment>
<feature type="signal peptide" evidence="9">
    <location>
        <begin position="1"/>
        <end position="16"/>
    </location>
</feature>
<evidence type="ECO:0000256" key="9">
    <source>
        <dbReference type="SAM" id="SignalP"/>
    </source>
</evidence>
<organism evidence="10 11">
    <name type="scientific">Sphaerobolus stellatus (strain SS14)</name>
    <dbReference type="NCBI Taxonomy" id="990650"/>
    <lineage>
        <taxon>Eukaryota</taxon>
        <taxon>Fungi</taxon>
        <taxon>Dikarya</taxon>
        <taxon>Basidiomycota</taxon>
        <taxon>Agaricomycotina</taxon>
        <taxon>Agaricomycetes</taxon>
        <taxon>Phallomycetidae</taxon>
        <taxon>Geastrales</taxon>
        <taxon>Sphaerobolaceae</taxon>
        <taxon>Sphaerobolus</taxon>
    </lineage>
</organism>
<gene>
    <name evidence="10" type="ORF">M422DRAFT_185753</name>
</gene>
<dbReference type="PANTHER" id="PTHR46300:SF7">
    <property type="entry name" value="P450, PUTATIVE (EUROFUNG)-RELATED"/>
    <property type="match status" value="1"/>
</dbReference>
<keyword evidence="8" id="KW-0503">Monooxygenase</keyword>
<keyword evidence="11" id="KW-1185">Reference proteome</keyword>
<dbReference type="Proteomes" id="UP000054279">
    <property type="component" value="Unassembled WGS sequence"/>
</dbReference>
<dbReference type="HOGENOM" id="CLU_001570_2_2_1"/>
<reference evidence="10 11" key="1">
    <citation type="submission" date="2014-06" db="EMBL/GenBank/DDBJ databases">
        <title>Evolutionary Origins and Diversification of the Mycorrhizal Mutualists.</title>
        <authorList>
            <consortium name="DOE Joint Genome Institute"/>
            <consortium name="Mycorrhizal Genomics Consortium"/>
            <person name="Kohler A."/>
            <person name="Kuo A."/>
            <person name="Nagy L.G."/>
            <person name="Floudas D."/>
            <person name="Copeland A."/>
            <person name="Barry K.W."/>
            <person name="Cichocki N."/>
            <person name="Veneault-Fourrey C."/>
            <person name="LaButti K."/>
            <person name="Lindquist E.A."/>
            <person name="Lipzen A."/>
            <person name="Lundell T."/>
            <person name="Morin E."/>
            <person name="Murat C."/>
            <person name="Riley R."/>
            <person name="Ohm R."/>
            <person name="Sun H."/>
            <person name="Tunlid A."/>
            <person name="Henrissat B."/>
            <person name="Grigoriev I.V."/>
            <person name="Hibbett D.S."/>
            <person name="Martin F."/>
        </authorList>
    </citation>
    <scope>NUCLEOTIDE SEQUENCE [LARGE SCALE GENOMIC DNA]</scope>
    <source>
        <strain evidence="10 11">SS14</strain>
    </source>
</reference>
<keyword evidence="6" id="KW-0560">Oxidoreductase</keyword>
<keyword evidence="4" id="KW-0349">Heme</keyword>
<feature type="chain" id="PRO_5002204513" description="Cytochrome P450" evidence="9">
    <location>
        <begin position="17"/>
        <end position="386"/>
    </location>
</feature>
<evidence type="ECO:0008006" key="12">
    <source>
        <dbReference type="Google" id="ProtNLM"/>
    </source>
</evidence>
<dbReference type="EMBL" id="KN837240">
    <property type="protein sequence ID" value="KIJ31590.1"/>
    <property type="molecule type" value="Genomic_DNA"/>
</dbReference>
<dbReference type="InterPro" id="IPR002401">
    <property type="entry name" value="Cyt_P450_E_grp-I"/>
</dbReference>
<keyword evidence="9" id="KW-0732">Signal</keyword>
<dbReference type="InterPro" id="IPR050364">
    <property type="entry name" value="Cytochrome_P450_fung"/>
</dbReference>
<dbReference type="InterPro" id="IPR036396">
    <property type="entry name" value="Cyt_P450_sf"/>
</dbReference>
<evidence type="ECO:0000313" key="10">
    <source>
        <dbReference type="EMBL" id="KIJ31590.1"/>
    </source>
</evidence>